<dbReference type="VEuPathDB" id="FungiDB:MYCFIDRAFT_211380"/>
<accession>M3AGD3</accession>
<dbReference type="AlphaFoldDB" id="M3AGD3"/>
<dbReference type="HOGENOM" id="CLU_983947_0_0_1"/>
<evidence type="ECO:0008006" key="4">
    <source>
        <dbReference type="Google" id="ProtNLM"/>
    </source>
</evidence>
<gene>
    <name evidence="2" type="ORF">MYCFIDRAFT_211380</name>
</gene>
<reference evidence="2 3" key="1">
    <citation type="journal article" date="2012" name="PLoS Pathog.">
        <title>Diverse lifestyles and strategies of plant pathogenesis encoded in the genomes of eighteen Dothideomycetes fungi.</title>
        <authorList>
            <person name="Ohm R.A."/>
            <person name="Feau N."/>
            <person name="Henrissat B."/>
            <person name="Schoch C.L."/>
            <person name="Horwitz B.A."/>
            <person name="Barry K.W."/>
            <person name="Condon B.J."/>
            <person name="Copeland A.C."/>
            <person name="Dhillon B."/>
            <person name="Glaser F."/>
            <person name="Hesse C.N."/>
            <person name="Kosti I."/>
            <person name="LaButti K."/>
            <person name="Lindquist E.A."/>
            <person name="Lucas S."/>
            <person name="Salamov A.A."/>
            <person name="Bradshaw R.E."/>
            <person name="Ciuffetti L."/>
            <person name="Hamelin R.C."/>
            <person name="Kema G.H.J."/>
            <person name="Lawrence C."/>
            <person name="Scott J.A."/>
            <person name="Spatafora J.W."/>
            <person name="Turgeon B.G."/>
            <person name="de Wit P.J.G.M."/>
            <person name="Zhong S."/>
            <person name="Goodwin S.B."/>
            <person name="Grigoriev I.V."/>
        </authorList>
    </citation>
    <scope>NUCLEOTIDE SEQUENCE [LARGE SCALE GENOMIC DNA]</scope>
    <source>
        <strain evidence="2 3">CIRAD86</strain>
    </source>
</reference>
<proteinExistence type="predicted"/>
<dbReference type="Proteomes" id="UP000016932">
    <property type="component" value="Unassembled WGS sequence"/>
</dbReference>
<dbReference type="RefSeq" id="XP_007926809.1">
    <property type="nucleotide sequence ID" value="XM_007928618.1"/>
</dbReference>
<dbReference type="KEGG" id="pfj:MYCFIDRAFT_211380"/>
<feature type="coiled-coil region" evidence="1">
    <location>
        <begin position="68"/>
        <end position="102"/>
    </location>
</feature>
<keyword evidence="1" id="KW-0175">Coiled coil</keyword>
<protein>
    <recommendedName>
        <fullName evidence="4">F-box domain-containing protein</fullName>
    </recommendedName>
</protein>
<dbReference type="EMBL" id="KB446558">
    <property type="protein sequence ID" value="EME83641.1"/>
    <property type="molecule type" value="Genomic_DNA"/>
</dbReference>
<evidence type="ECO:0000313" key="2">
    <source>
        <dbReference type="EMBL" id="EME83641.1"/>
    </source>
</evidence>
<evidence type="ECO:0000256" key="1">
    <source>
        <dbReference type="SAM" id="Coils"/>
    </source>
</evidence>
<name>M3AGD3_PSEFD</name>
<evidence type="ECO:0000313" key="3">
    <source>
        <dbReference type="Proteomes" id="UP000016932"/>
    </source>
</evidence>
<dbReference type="GeneID" id="19337392"/>
<sequence length="283" mass="32905">MLPPSLSGPQRGWSMLNMLPTSSDCSRLSSPVDHQPLQDQLQLQTASILRSLGATHLQHTLFAPSMAFQKLSKESAKLLSELKNAKILKAKEKKALREKTKRKALLKDSKVVALPHLPLEIWYTIGKFAIDAEDEISNRWSKDKREQNALMRQPGITRTCKLLRDELLPYWYATKATCELWEFSFSWADLNIPQWLRMIGPEARRRLGRAYLLLREPGHTDSINQLLGRKKHKSKIPFTLSEAVPWKWSDHKHRRLYKNQLPTPDDLRFAVGRFRWMRKVTFT</sequence>
<dbReference type="OrthoDB" id="3646601at2759"/>
<keyword evidence="3" id="KW-1185">Reference proteome</keyword>
<dbReference type="eggNOG" id="ENOG502R2HY">
    <property type="taxonomic scope" value="Eukaryota"/>
</dbReference>
<organism evidence="2 3">
    <name type="scientific">Pseudocercospora fijiensis (strain CIRAD86)</name>
    <name type="common">Black leaf streak disease fungus</name>
    <name type="synonym">Mycosphaerella fijiensis</name>
    <dbReference type="NCBI Taxonomy" id="383855"/>
    <lineage>
        <taxon>Eukaryota</taxon>
        <taxon>Fungi</taxon>
        <taxon>Dikarya</taxon>
        <taxon>Ascomycota</taxon>
        <taxon>Pezizomycotina</taxon>
        <taxon>Dothideomycetes</taxon>
        <taxon>Dothideomycetidae</taxon>
        <taxon>Mycosphaerellales</taxon>
        <taxon>Mycosphaerellaceae</taxon>
        <taxon>Pseudocercospora</taxon>
    </lineage>
</organism>